<dbReference type="Proteomes" id="UP000008229">
    <property type="component" value="Chromosome"/>
</dbReference>
<reference evidence="2" key="2">
    <citation type="submission" date="2010-01" db="EMBL/GenBank/DDBJ databases">
        <title>The complete genome of Conexibacter woesei DSM 14684.</title>
        <authorList>
            <consortium name="US DOE Joint Genome Institute (JGI-PGF)"/>
            <person name="Lucas S."/>
            <person name="Copeland A."/>
            <person name="Lapidus A."/>
            <person name="Glavina del Rio T."/>
            <person name="Dalin E."/>
            <person name="Tice H."/>
            <person name="Bruce D."/>
            <person name="Goodwin L."/>
            <person name="Pitluck S."/>
            <person name="Kyrpides N."/>
            <person name="Mavromatis K."/>
            <person name="Ivanova N."/>
            <person name="Mikhailova N."/>
            <person name="Chertkov O."/>
            <person name="Brettin T."/>
            <person name="Detter J.C."/>
            <person name="Han C."/>
            <person name="Larimer F."/>
            <person name="Land M."/>
            <person name="Hauser L."/>
            <person name="Markowitz V."/>
            <person name="Cheng J.-F."/>
            <person name="Hugenholtz P."/>
            <person name="Woyke T."/>
            <person name="Wu D."/>
            <person name="Pukall R."/>
            <person name="Steenblock K."/>
            <person name="Schneider S."/>
            <person name="Klenk H.-P."/>
            <person name="Eisen J.A."/>
        </authorList>
    </citation>
    <scope>NUCLEOTIDE SEQUENCE [LARGE SCALE GENOMIC DNA]</scope>
    <source>
        <strain evidence="2">DSM 14684 / CIP 108061 / JCM 11494 / NBRC 100937 / ID131577</strain>
    </source>
</reference>
<dbReference type="SUPFAM" id="SSF56219">
    <property type="entry name" value="DNase I-like"/>
    <property type="match status" value="1"/>
</dbReference>
<dbReference type="AlphaFoldDB" id="D3F8M9"/>
<sequence>MTRVLYWNINNFSLNKIYDTSSAARRQRSRERRTHILTVVAQNPPDIFVVGEVYDRTPEVGFQGIPVNQTRRVGVACLRLLAKIRRRLGPAWCLVPPLKVGNYGRRESVAVFYNSATLRFTGPWAWCLPPLGLNQSTDPATLASGQLRSYAAAWRAGLPVPGTPFNAGFTDGLRPVQEWQGAAQWAFRDRYGGVINFPTVDDRAPYHVTFLDGAGRTVKIYAIHTSPASAPVAVGALSAIPGIAAPAANEVTVVIGDFNVDSFGFFVAAYNGLRAAGYEMALDPNFAGGPRAVREPYCMTHLIKPDLALPYTDNGVPRDPTHNVYPRLGYMGGTAIGGRRATDVGAIDNAFIRYVLPARRPARFDTTVVNTVVGTPYTGIRPPAAAANLTLNLANPTTLPNPVGVGYVPPGGGVIGPMARLFQTWPEFGVIYSTSDHLAVLVDV</sequence>
<dbReference type="STRING" id="469383.Cwoe_2572"/>
<protein>
    <recommendedName>
        <fullName evidence="3">Endonuclease/exonuclease/phosphatase</fullName>
    </recommendedName>
</protein>
<evidence type="ECO:0000313" key="1">
    <source>
        <dbReference type="EMBL" id="ADB50993.1"/>
    </source>
</evidence>
<evidence type="ECO:0000313" key="2">
    <source>
        <dbReference type="Proteomes" id="UP000008229"/>
    </source>
</evidence>
<proteinExistence type="predicted"/>
<dbReference type="HOGENOM" id="CLU_605291_0_0_11"/>
<reference evidence="1 2" key="1">
    <citation type="journal article" date="2010" name="Stand. Genomic Sci.">
        <title>Complete genome sequence of Conexibacter woesei type strain (ID131577).</title>
        <authorList>
            <person name="Pukall R."/>
            <person name="Lapidus A."/>
            <person name="Glavina Del Rio T."/>
            <person name="Copeland A."/>
            <person name="Tice H."/>
            <person name="Cheng J.-F."/>
            <person name="Lucas S."/>
            <person name="Chen F."/>
            <person name="Nolan M."/>
            <person name="Bruce D."/>
            <person name="Goodwin L."/>
            <person name="Pitluck S."/>
            <person name="Mavromatis K."/>
            <person name="Ivanova N."/>
            <person name="Ovchinnikova G."/>
            <person name="Pati A."/>
            <person name="Chen A."/>
            <person name="Palaniappan K."/>
            <person name="Land M."/>
            <person name="Hauser L."/>
            <person name="Chang Y.-J."/>
            <person name="Jeffries C.D."/>
            <person name="Chain P."/>
            <person name="Meincke L."/>
            <person name="Sims D."/>
            <person name="Brettin T."/>
            <person name="Detter J.C."/>
            <person name="Rohde M."/>
            <person name="Goeker M."/>
            <person name="Bristow J."/>
            <person name="Eisen J.A."/>
            <person name="Markowitz V."/>
            <person name="Kyrpides N.C."/>
            <person name="Klenk H.-P."/>
            <person name="Hugenholtz P."/>
        </authorList>
    </citation>
    <scope>NUCLEOTIDE SEQUENCE [LARGE SCALE GENOMIC DNA]</scope>
    <source>
        <strain evidence="2">DSM 14684 / CIP 108061 / JCM 11494 / NBRC 100937 / ID131577</strain>
    </source>
</reference>
<dbReference type="RefSeq" id="WP_012934044.1">
    <property type="nucleotide sequence ID" value="NC_013739.1"/>
</dbReference>
<gene>
    <name evidence="1" type="ordered locus">Cwoe_2572</name>
</gene>
<dbReference type="OrthoDB" id="5672604at2"/>
<dbReference type="Gene3D" id="3.60.10.10">
    <property type="entry name" value="Endonuclease/exonuclease/phosphatase"/>
    <property type="match status" value="1"/>
</dbReference>
<evidence type="ECO:0008006" key="3">
    <source>
        <dbReference type="Google" id="ProtNLM"/>
    </source>
</evidence>
<dbReference type="KEGG" id="cwo:Cwoe_2572"/>
<dbReference type="eggNOG" id="ENOG5032RIS">
    <property type="taxonomic scope" value="Bacteria"/>
</dbReference>
<name>D3F8M9_CONWI</name>
<dbReference type="EMBL" id="CP001854">
    <property type="protein sequence ID" value="ADB50993.1"/>
    <property type="molecule type" value="Genomic_DNA"/>
</dbReference>
<accession>D3F8M9</accession>
<keyword evidence="2" id="KW-1185">Reference proteome</keyword>
<dbReference type="InterPro" id="IPR036691">
    <property type="entry name" value="Endo/exonu/phosph_ase_sf"/>
</dbReference>
<organism evidence="1 2">
    <name type="scientific">Conexibacter woesei (strain DSM 14684 / CCUG 47730 / CIP 108061 / JCM 11494 / NBRC 100937 / ID131577)</name>
    <dbReference type="NCBI Taxonomy" id="469383"/>
    <lineage>
        <taxon>Bacteria</taxon>
        <taxon>Bacillati</taxon>
        <taxon>Actinomycetota</taxon>
        <taxon>Thermoleophilia</taxon>
        <taxon>Solirubrobacterales</taxon>
        <taxon>Conexibacteraceae</taxon>
        <taxon>Conexibacter</taxon>
    </lineage>
</organism>